<feature type="binding site" evidence="8">
    <location>
        <position position="398"/>
    </location>
    <ligand>
        <name>substrate</name>
    </ligand>
</feature>
<dbReference type="GO" id="GO:0006096">
    <property type="term" value="P:glycolytic process"/>
    <property type="evidence" value="ECO:0007669"/>
    <property type="project" value="UniProtKB-UniPathway"/>
</dbReference>
<keyword evidence="5" id="KW-0324">Glycolysis</keyword>
<comment type="cofactor">
    <cofactor evidence="9">
        <name>Mg(2+)</name>
        <dbReference type="ChEBI" id="CHEBI:18420"/>
    </cofactor>
    <text evidence="9">Mg(2+) is required for catalysis and for stabilizing the dimer.</text>
</comment>
<feature type="domain" description="Enolase C-terminal TIM barrel" evidence="10">
    <location>
        <begin position="141"/>
        <end position="435"/>
    </location>
</feature>
<feature type="binding site" evidence="8">
    <location>
        <position position="166"/>
    </location>
    <ligand>
        <name>substrate</name>
    </ligand>
</feature>
<name>A0SNX4_9EUKA</name>
<gene>
    <name evidence="13" type="ORF">PAPYR_1396</name>
</gene>
<comment type="pathway">
    <text evidence="1">Carbohydrate degradation; glycolysis; pyruvate from D-glyceraldehyde 3-phosphate: step 4/5.</text>
</comment>
<evidence type="ECO:0000256" key="8">
    <source>
        <dbReference type="PIRSR" id="PIRSR001400-2"/>
    </source>
</evidence>
<dbReference type="SUPFAM" id="SSF51604">
    <property type="entry name" value="Enolase C-terminal domain-like"/>
    <property type="match status" value="1"/>
</dbReference>
<feature type="binding site" evidence="9">
    <location>
        <position position="294"/>
    </location>
    <ligand>
        <name>Mg(2+)</name>
        <dbReference type="ChEBI" id="CHEBI:18420"/>
    </ligand>
</feature>
<dbReference type="InterPro" id="IPR020810">
    <property type="entry name" value="Enolase_C"/>
</dbReference>
<feature type="active site" description="Proton acceptor" evidence="7">
    <location>
        <position position="347"/>
    </location>
</feature>
<feature type="binding site" evidence="8">
    <location>
        <position position="157"/>
    </location>
    <ligand>
        <name>substrate</name>
    </ligand>
</feature>
<dbReference type="SFLD" id="SFLDS00001">
    <property type="entry name" value="Enolase"/>
    <property type="match status" value="1"/>
</dbReference>
<dbReference type="EMBL" id="DQ845796">
    <property type="protein sequence ID" value="ABI49151.1"/>
    <property type="molecule type" value="mRNA"/>
</dbReference>
<evidence type="ECO:0000313" key="14">
    <source>
        <dbReference type="Proteomes" id="UP001141327"/>
    </source>
</evidence>
<dbReference type="InterPro" id="IPR000941">
    <property type="entry name" value="Enolase"/>
</dbReference>
<dbReference type="PANTHER" id="PTHR11902">
    <property type="entry name" value="ENOLASE"/>
    <property type="match status" value="1"/>
</dbReference>
<protein>
    <recommendedName>
        <fullName evidence="3">phosphopyruvate hydratase</fullName>
        <ecNumber evidence="3">4.2.1.11</ecNumber>
    </recommendedName>
</protein>
<feature type="binding site" evidence="9">
    <location>
        <position position="322"/>
    </location>
    <ligand>
        <name>Mg(2+)</name>
        <dbReference type="ChEBI" id="CHEBI:18420"/>
    </ligand>
</feature>
<dbReference type="SFLD" id="SFLDG00178">
    <property type="entry name" value="enolase"/>
    <property type="match status" value="1"/>
</dbReference>
<dbReference type="HAMAP" id="MF_00318">
    <property type="entry name" value="Enolase"/>
    <property type="match status" value="1"/>
</dbReference>
<feature type="active site" description="Proton donor" evidence="7">
    <location>
        <position position="209"/>
    </location>
</feature>
<dbReference type="EC" id="4.2.1.11" evidence="3"/>
<evidence type="ECO:0000313" key="13">
    <source>
        <dbReference type="EMBL" id="KAJ4462210.1"/>
    </source>
</evidence>
<evidence type="ECO:0000256" key="6">
    <source>
        <dbReference type="ARBA" id="ARBA00023239"/>
    </source>
</evidence>
<feature type="binding site" evidence="8">
    <location>
        <position position="294"/>
    </location>
    <ligand>
        <name>substrate</name>
    </ligand>
</feature>
<evidence type="ECO:0000259" key="11">
    <source>
        <dbReference type="SMART" id="SM01193"/>
    </source>
</evidence>
<keyword evidence="4 9" id="KW-0460">Magnesium</keyword>
<keyword evidence="9" id="KW-0479">Metal-binding</keyword>
<dbReference type="Gene3D" id="3.20.20.120">
    <property type="entry name" value="Enolase-like C-terminal domain"/>
    <property type="match status" value="1"/>
</dbReference>
<dbReference type="SUPFAM" id="SSF54826">
    <property type="entry name" value="Enolase N-terminal domain-like"/>
    <property type="match status" value="1"/>
</dbReference>
<evidence type="ECO:0000259" key="10">
    <source>
        <dbReference type="SMART" id="SM01192"/>
    </source>
</evidence>
<evidence type="ECO:0000256" key="3">
    <source>
        <dbReference type="ARBA" id="ARBA00012058"/>
    </source>
</evidence>
<dbReference type="InterPro" id="IPR020809">
    <property type="entry name" value="Enolase_CS"/>
</dbReference>
<dbReference type="PIRSF" id="PIRSF001400">
    <property type="entry name" value="Enolase"/>
    <property type="match status" value="1"/>
</dbReference>
<comment type="similarity">
    <text evidence="2">Belongs to the enolase family.</text>
</comment>
<dbReference type="Pfam" id="PF03952">
    <property type="entry name" value="Enolase_N"/>
    <property type="match status" value="1"/>
</dbReference>
<keyword evidence="6 13" id="KW-0456">Lyase</keyword>
<dbReference type="AlphaFoldDB" id="A0SNX4"/>
<dbReference type="Pfam" id="PF00113">
    <property type="entry name" value="Enolase_C"/>
    <property type="match status" value="1"/>
</dbReference>
<dbReference type="InterPro" id="IPR036849">
    <property type="entry name" value="Enolase-like_C_sf"/>
</dbReference>
<evidence type="ECO:0000256" key="4">
    <source>
        <dbReference type="ARBA" id="ARBA00022842"/>
    </source>
</evidence>
<evidence type="ECO:0000256" key="7">
    <source>
        <dbReference type="PIRSR" id="PIRSR001400-1"/>
    </source>
</evidence>
<dbReference type="FunFam" id="3.20.20.120:FF:000002">
    <property type="entry name" value="Enolase 1"/>
    <property type="match status" value="1"/>
</dbReference>
<dbReference type="InterPro" id="IPR020811">
    <property type="entry name" value="Enolase_N"/>
</dbReference>
<dbReference type="SFLD" id="SFLDF00002">
    <property type="entry name" value="enolase"/>
    <property type="match status" value="1"/>
</dbReference>
<dbReference type="PROSITE" id="PS00164">
    <property type="entry name" value="ENOLASE"/>
    <property type="match status" value="1"/>
</dbReference>
<dbReference type="UniPathway" id="UPA00109">
    <property type="reaction ID" value="UER00187"/>
</dbReference>
<dbReference type="GO" id="GO:0000015">
    <property type="term" value="C:phosphopyruvate hydratase complex"/>
    <property type="evidence" value="ECO:0007669"/>
    <property type="project" value="InterPro"/>
</dbReference>
<dbReference type="SMART" id="SM01193">
    <property type="entry name" value="Enolase_N"/>
    <property type="match status" value="1"/>
</dbReference>
<feature type="binding site" evidence="9">
    <location>
        <position position="244"/>
    </location>
    <ligand>
        <name>Mg(2+)</name>
        <dbReference type="ChEBI" id="CHEBI:18420"/>
    </ligand>
</feature>
<accession>A0SNX4</accession>
<dbReference type="Proteomes" id="UP001141327">
    <property type="component" value="Unassembled WGS sequence"/>
</dbReference>
<dbReference type="EMBL" id="JAPMOS010000004">
    <property type="protein sequence ID" value="KAJ4462210.1"/>
    <property type="molecule type" value="Genomic_DNA"/>
</dbReference>
<evidence type="ECO:0000313" key="12">
    <source>
        <dbReference type="EMBL" id="ABI49151.1"/>
    </source>
</evidence>
<dbReference type="InterPro" id="IPR029017">
    <property type="entry name" value="Enolase-like_N"/>
</dbReference>
<feature type="domain" description="Enolase N-terminal" evidence="11">
    <location>
        <begin position="5"/>
        <end position="133"/>
    </location>
</feature>
<proteinExistence type="evidence at transcript level"/>
<feature type="binding site" evidence="8">
    <location>
        <position position="322"/>
    </location>
    <ligand>
        <name>substrate</name>
    </ligand>
</feature>
<dbReference type="SMART" id="SM01192">
    <property type="entry name" value="Enolase_C"/>
    <property type="match status" value="1"/>
</dbReference>
<evidence type="ECO:0000256" key="5">
    <source>
        <dbReference type="ARBA" id="ARBA00023152"/>
    </source>
</evidence>
<dbReference type="GO" id="GO:0004634">
    <property type="term" value="F:phosphopyruvate hydratase activity"/>
    <property type="evidence" value="ECO:0007669"/>
    <property type="project" value="UniProtKB-EC"/>
</dbReference>
<evidence type="ECO:0000256" key="1">
    <source>
        <dbReference type="ARBA" id="ARBA00005031"/>
    </source>
</evidence>
<keyword evidence="14" id="KW-1185">Reference proteome</keyword>
<evidence type="ECO:0000256" key="2">
    <source>
        <dbReference type="ARBA" id="ARBA00009604"/>
    </source>
</evidence>
<reference evidence="12" key="1">
    <citation type="journal article" date="2006" name="BMC Evol. Biol.">
        <title>The glycolytic pathway of Trimastix pyriformis is an evolutionary mosaic.</title>
        <authorList>
            <person name="Stechmann A."/>
            <person name="Baumgartner M."/>
            <person name="Silberman J.D."/>
            <person name="Roger A.J."/>
        </authorList>
    </citation>
    <scope>NUCLEOTIDE SEQUENCE</scope>
</reference>
<sequence>MAFIIRSIHAREIIDSRGMPTTEVDLTTDKGLFRAAVPSGASTGIYEALELRDGGDRFLGKGVMQAVRNVNEHLAPALIGRSVENQAELDDFMCALDGDEKKKKFGANAILPISMAACRAAAAELNIPLYRYLARLCGNTTFRLPVPCLNVLNGGKHAGNKLPMQEYMIAPAGAPTFREGLRMGCEVYQHLKSIIKTRYGIDATNVGDEGGFAPPIVDVKEPLRILTEAIAKAGYTGKIFICMDSAASEFFDEKAQAYNLNFKNKEAGANMVPGAQLADIYEQMATEFPIASFEDPFDQDDFESYARLTSRMIPHHVQVVGDDLLVTNVGRVRMALERHACNSLLLKVNQIGTVTESIRAAKLALENGWSVMVSHRSGETSDTFISDLTVGLGCGQLKTGAPCRGERTAKYNQLLRIEEELGSEAVYGFPAWTQRANATH</sequence>
<evidence type="ECO:0000256" key="9">
    <source>
        <dbReference type="PIRSR" id="PIRSR001400-3"/>
    </source>
</evidence>
<reference evidence="13" key="2">
    <citation type="journal article" date="2022" name="bioRxiv">
        <title>Genomics of Preaxostyla Flagellates Illuminates Evolutionary Transitions and the Path Towards Mitochondrial Loss.</title>
        <authorList>
            <person name="Novak L.V.F."/>
            <person name="Treitli S.C."/>
            <person name="Pyrih J."/>
            <person name="Halakuc P."/>
            <person name="Pipaliya S.V."/>
            <person name="Vacek V."/>
            <person name="Brzon O."/>
            <person name="Soukal P."/>
            <person name="Eme L."/>
            <person name="Dacks J.B."/>
            <person name="Karnkowska A."/>
            <person name="Elias M."/>
            <person name="Hampl V."/>
        </authorList>
    </citation>
    <scope>NUCLEOTIDE SEQUENCE</scope>
    <source>
        <strain evidence="13">RCP-MX</strain>
    </source>
</reference>
<dbReference type="FunFam" id="3.30.390.10:FF:000001">
    <property type="entry name" value="Enolase"/>
    <property type="match status" value="1"/>
</dbReference>
<dbReference type="GO" id="GO:0000287">
    <property type="term" value="F:magnesium ion binding"/>
    <property type="evidence" value="ECO:0007669"/>
    <property type="project" value="InterPro"/>
</dbReference>
<organism evidence="12">
    <name type="scientific">Paratrimastix pyriformis</name>
    <dbReference type="NCBI Taxonomy" id="342808"/>
    <lineage>
        <taxon>Eukaryota</taxon>
        <taxon>Metamonada</taxon>
        <taxon>Preaxostyla</taxon>
        <taxon>Paratrimastigidae</taxon>
        <taxon>Paratrimastix</taxon>
    </lineage>
</organism>
<feature type="binding site" evidence="8">
    <location>
        <begin position="374"/>
        <end position="377"/>
    </location>
    <ligand>
        <name>substrate</name>
    </ligand>
</feature>
<dbReference type="PANTHER" id="PTHR11902:SF1">
    <property type="entry name" value="ENOLASE"/>
    <property type="match status" value="1"/>
</dbReference>
<dbReference type="Gene3D" id="3.30.390.10">
    <property type="entry name" value="Enolase-like, N-terminal domain"/>
    <property type="match status" value="1"/>
</dbReference>
<dbReference type="OrthoDB" id="1739814at2759"/>
<dbReference type="PRINTS" id="PR00148">
    <property type="entry name" value="ENOLASE"/>
</dbReference>
<dbReference type="CDD" id="cd03313">
    <property type="entry name" value="enolase"/>
    <property type="match status" value="1"/>
</dbReference>
<dbReference type="NCBIfam" id="TIGR01060">
    <property type="entry name" value="eno"/>
    <property type="match status" value="1"/>
</dbReference>